<comment type="caution">
    <text evidence="2">The sequence shown here is derived from an EMBL/GenBank/DDBJ whole genome shotgun (WGS) entry which is preliminary data.</text>
</comment>
<reference evidence="2 3" key="1">
    <citation type="journal article" date="2014" name="Genome Announc.">
        <title>Draft Genome Sequences of Two Vibrionaceae Species, Vibrio ponticus C121 and Photobacterium aphoticum C119, Isolated as Coral Reef Microbiota.</title>
        <authorList>
            <person name="Al-saari N."/>
            <person name="Meirelles P.M."/>
            <person name="Mino S."/>
            <person name="Suda W."/>
            <person name="Oshima K."/>
            <person name="Hattori M."/>
            <person name="Ohkuma M."/>
            <person name="Thompson F.L."/>
            <person name="Gomez-Gil B."/>
            <person name="Sawabe T."/>
            <person name="Sawabe T."/>
        </authorList>
    </citation>
    <scope>NUCLEOTIDE SEQUENCE [LARGE SCALE GENOMIC DNA]</scope>
    <source>
        <strain evidence="2 3">JCM 19237</strain>
    </source>
</reference>
<feature type="transmembrane region" description="Helical" evidence="1">
    <location>
        <begin position="20"/>
        <end position="38"/>
    </location>
</feature>
<evidence type="ECO:0000256" key="1">
    <source>
        <dbReference type="SAM" id="Phobius"/>
    </source>
</evidence>
<accession>A0A090QQW0</accession>
<organism evidence="2 3">
    <name type="scientific">Photobacterium aphoticum</name>
    <dbReference type="NCBI Taxonomy" id="754436"/>
    <lineage>
        <taxon>Bacteria</taxon>
        <taxon>Pseudomonadati</taxon>
        <taxon>Pseudomonadota</taxon>
        <taxon>Gammaproteobacteria</taxon>
        <taxon>Vibrionales</taxon>
        <taxon>Vibrionaceae</taxon>
        <taxon>Photobacterium</taxon>
    </lineage>
</organism>
<protein>
    <submittedName>
        <fullName evidence="2">Uncharacterized protein</fullName>
    </submittedName>
</protein>
<evidence type="ECO:0000313" key="3">
    <source>
        <dbReference type="Proteomes" id="UP000029227"/>
    </source>
</evidence>
<keyword evidence="1" id="KW-0812">Transmembrane</keyword>
<sequence>MMVNGPQLGVNIRWGTVVRWLLLFVTRACYGSVLWLCGCE</sequence>
<name>A0A090QQW0_9GAMM</name>
<keyword evidence="1" id="KW-1133">Transmembrane helix</keyword>
<evidence type="ECO:0000313" key="2">
    <source>
        <dbReference type="EMBL" id="GAL05520.1"/>
    </source>
</evidence>
<dbReference type="Proteomes" id="UP000029227">
    <property type="component" value="Unassembled WGS sequence"/>
</dbReference>
<keyword evidence="1" id="KW-0472">Membrane</keyword>
<dbReference type="AlphaFoldDB" id="A0A090QQW0"/>
<proteinExistence type="predicted"/>
<dbReference type="EMBL" id="BBMN01000007">
    <property type="protein sequence ID" value="GAL05520.1"/>
    <property type="molecule type" value="Genomic_DNA"/>
</dbReference>
<gene>
    <name evidence="2" type="ORF">JCM19237_610</name>
</gene>